<dbReference type="Proteomes" id="UP001148838">
    <property type="component" value="Unassembled WGS sequence"/>
</dbReference>
<name>A0ABQ8S790_PERAM</name>
<proteinExistence type="predicted"/>
<evidence type="ECO:0000313" key="2">
    <source>
        <dbReference type="Proteomes" id="UP001148838"/>
    </source>
</evidence>
<evidence type="ECO:0000313" key="1">
    <source>
        <dbReference type="EMBL" id="KAJ4429782.1"/>
    </source>
</evidence>
<organism evidence="1 2">
    <name type="scientific">Periplaneta americana</name>
    <name type="common">American cockroach</name>
    <name type="synonym">Blatta americana</name>
    <dbReference type="NCBI Taxonomy" id="6978"/>
    <lineage>
        <taxon>Eukaryota</taxon>
        <taxon>Metazoa</taxon>
        <taxon>Ecdysozoa</taxon>
        <taxon>Arthropoda</taxon>
        <taxon>Hexapoda</taxon>
        <taxon>Insecta</taxon>
        <taxon>Pterygota</taxon>
        <taxon>Neoptera</taxon>
        <taxon>Polyneoptera</taxon>
        <taxon>Dictyoptera</taxon>
        <taxon>Blattodea</taxon>
        <taxon>Blattoidea</taxon>
        <taxon>Blattidae</taxon>
        <taxon>Blattinae</taxon>
        <taxon>Periplaneta</taxon>
    </lineage>
</organism>
<gene>
    <name evidence="1" type="ORF">ANN_21986</name>
</gene>
<sequence>MTACVRVDRQTVKPLNEGTTSWHEIPDCSRETLETSIEEALIQGYYGFHIAGNELLAMLVIKLKDCRWFIQFKVCHGSLYAVMWLADEPREFNLPIFPQRRISYVPEKLPSKYGVHSEELFTLSLSEKAQTKNRQVYSSTVQQFLYPELRQILIQTLVMPYFDYCDVLYSDLNVELSLRLQRANSAADAARLEVFDHGIKARPSGRLPSARLIPVGSKRDGMPQEVRDLLMISLSDVCLGMRPLQLVEDLAEDSSFAGFKFRLGRWRGLCEENGGMYA</sequence>
<protein>
    <submittedName>
        <fullName evidence="1">Uncharacterized protein</fullName>
    </submittedName>
</protein>
<comment type="caution">
    <text evidence="1">The sequence shown here is derived from an EMBL/GenBank/DDBJ whole genome shotgun (WGS) entry which is preliminary data.</text>
</comment>
<dbReference type="EMBL" id="JAJSOF020000033">
    <property type="protein sequence ID" value="KAJ4429782.1"/>
    <property type="molecule type" value="Genomic_DNA"/>
</dbReference>
<keyword evidence="2" id="KW-1185">Reference proteome</keyword>
<reference evidence="1 2" key="1">
    <citation type="journal article" date="2022" name="Allergy">
        <title>Genome assembly and annotation of Periplaneta americana reveal a comprehensive cockroach allergen profile.</title>
        <authorList>
            <person name="Wang L."/>
            <person name="Xiong Q."/>
            <person name="Saelim N."/>
            <person name="Wang L."/>
            <person name="Nong W."/>
            <person name="Wan A.T."/>
            <person name="Shi M."/>
            <person name="Liu X."/>
            <person name="Cao Q."/>
            <person name="Hui J.H.L."/>
            <person name="Sookrung N."/>
            <person name="Leung T.F."/>
            <person name="Tungtrongchitr A."/>
            <person name="Tsui S.K.W."/>
        </authorList>
    </citation>
    <scope>NUCLEOTIDE SEQUENCE [LARGE SCALE GENOMIC DNA]</scope>
    <source>
        <strain evidence="1">PWHHKU_190912</strain>
    </source>
</reference>
<accession>A0ABQ8S790</accession>